<keyword evidence="3" id="KW-0028">Amino-acid biosynthesis</keyword>
<dbReference type="FunFam" id="3.50.50.60:FF:000068">
    <property type="entry name" value="Glutamate synthase small subunit"/>
    <property type="match status" value="1"/>
</dbReference>
<dbReference type="InterPro" id="IPR023753">
    <property type="entry name" value="FAD/NAD-binding_dom"/>
</dbReference>
<dbReference type="AlphaFoldDB" id="A0A3B0WZX5"/>
<evidence type="ECO:0000256" key="9">
    <source>
        <dbReference type="ARBA" id="ARBA00029440"/>
    </source>
</evidence>
<name>A0A3B0WZX5_9ZZZZ</name>
<dbReference type="Pfam" id="PF14691">
    <property type="entry name" value="Fer4_20"/>
    <property type="match status" value="1"/>
</dbReference>
<comment type="pathway">
    <text evidence="9">Amino-acid biosynthesis.</text>
</comment>
<dbReference type="SUPFAM" id="SSF51971">
    <property type="entry name" value="Nucleotide-binding domain"/>
    <property type="match status" value="1"/>
</dbReference>
<comment type="cofactor">
    <cofactor evidence="1">
        <name>[4Fe-4S] cluster</name>
        <dbReference type="ChEBI" id="CHEBI:49883"/>
    </cofactor>
</comment>
<dbReference type="FunFam" id="1.10.1060.10:FF:000004">
    <property type="entry name" value="Glutamate synthase, small subunit"/>
    <property type="match status" value="1"/>
</dbReference>
<dbReference type="Gene3D" id="3.40.50.720">
    <property type="entry name" value="NAD(P)-binding Rossmann-like Domain"/>
    <property type="match status" value="1"/>
</dbReference>
<dbReference type="InterPro" id="IPR006006">
    <property type="entry name" value="GltD-like"/>
</dbReference>
<dbReference type="PROSITE" id="PS51379">
    <property type="entry name" value="4FE4S_FER_2"/>
    <property type="match status" value="1"/>
</dbReference>
<dbReference type="GO" id="GO:0046872">
    <property type="term" value="F:metal ion binding"/>
    <property type="evidence" value="ECO:0007669"/>
    <property type="project" value="UniProtKB-KW"/>
</dbReference>
<sequence>MLNKKTNVRQFLELNRQLPEKKAAQERKQEFNEIYSAFTLEDAMAQADRCLHCGNPYCEYACPVHNYIPNWLKLVAEGNIMEAVEISHKTNVLPEMCGRICPQDRLCEQACTLEDTNFGAVTIGAIEKFITDTAVSEGWKPDISDIVMTDKKVAIIGAGPAGIAAADILIRNGVKPIVFEKQPEIGGLLTFGIPQFKLDKNIIVRRREILEEMGIEFRCNIEIGKDIAFQTLLDEYDAVFLGMGTYKPMAGRFPGEELPGVYQALDFLIGNVKKELDMPQTPEPFVSMKGKNVVVLGGGDTTMDCTRTSIRQGANNVYCVYRRDEANMPGSPAEIKNAKEEGVQFKFNLSPVEVVGNGKVEGLKVIQTQLGEPDENGRRRAEIIEGTETIIPCDAIIVAFGFQPNPPAWFKDFNIELNSWEGVVASDKTLYPFQTTNPKVFAGGDMVRGSSLVVEAIAEGRAAGEGILDFLEI</sequence>
<evidence type="ECO:0000259" key="10">
    <source>
        <dbReference type="PROSITE" id="PS51379"/>
    </source>
</evidence>
<dbReference type="InterPro" id="IPR009051">
    <property type="entry name" value="Helical_ferredxn"/>
</dbReference>
<keyword evidence="8" id="KW-0411">Iron-sulfur</keyword>
<dbReference type="GO" id="GO:0004355">
    <property type="term" value="F:glutamate synthase (NADPH) activity"/>
    <property type="evidence" value="ECO:0007669"/>
    <property type="project" value="UniProtKB-EC"/>
</dbReference>
<dbReference type="Gene3D" id="1.10.1060.10">
    <property type="entry name" value="Alpha-helical ferredoxin"/>
    <property type="match status" value="1"/>
</dbReference>
<evidence type="ECO:0000256" key="7">
    <source>
        <dbReference type="ARBA" id="ARBA00023004"/>
    </source>
</evidence>
<evidence type="ECO:0000256" key="8">
    <source>
        <dbReference type="ARBA" id="ARBA00023014"/>
    </source>
</evidence>
<dbReference type="SUPFAM" id="SSF46548">
    <property type="entry name" value="alpha-helical ferredoxin"/>
    <property type="match status" value="1"/>
</dbReference>
<evidence type="ECO:0000256" key="6">
    <source>
        <dbReference type="ARBA" id="ARBA00023002"/>
    </source>
</evidence>
<feature type="domain" description="4Fe-4S ferredoxin-type" evidence="10">
    <location>
        <begin position="41"/>
        <end position="72"/>
    </location>
</feature>
<evidence type="ECO:0000256" key="2">
    <source>
        <dbReference type="ARBA" id="ARBA00022485"/>
    </source>
</evidence>
<dbReference type="NCBIfam" id="TIGR01318">
    <property type="entry name" value="gltD_gamma_fam"/>
    <property type="match status" value="1"/>
</dbReference>
<evidence type="ECO:0000256" key="3">
    <source>
        <dbReference type="ARBA" id="ARBA00022605"/>
    </source>
</evidence>
<evidence type="ECO:0000256" key="1">
    <source>
        <dbReference type="ARBA" id="ARBA00001966"/>
    </source>
</evidence>
<keyword evidence="5" id="KW-0521">NADP</keyword>
<dbReference type="GO" id="GO:0008652">
    <property type="term" value="P:amino acid biosynthetic process"/>
    <property type="evidence" value="ECO:0007669"/>
    <property type="project" value="UniProtKB-KW"/>
</dbReference>
<organism evidence="11">
    <name type="scientific">hydrothermal vent metagenome</name>
    <dbReference type="NCBI Taxonomy" id="652676"/>
    <lineage>
        <taxon>unclassified sequences</taxon>
        <taxon>metagenomes</taxon>
        <taxon>ecological metagenomes</taxon>
    </lineage>
</organism>
<dbReference type="PANTHER" id="PTHR42783">
    <property type="entry name" value="GLUTAMATE SYNTHASE [NADPH] SMALL CHAIN"/>
    <property type="match status" value="1"/>
</dbReference>
<dbReference type="InterPro" id="IPR028261">
    <property type="entry name" value="DPD_II"/>
</dbReference>
<dbReference type="PRINTS" id="PR00419">
    <property type="entry name" value="ADXRDTASE"/>
</dbReference>
<dbReference type="GO" id="GO:0051539">
    <property type="term" value="F:4 iron, 4 sulfur cluster binding"/>
    <property type="evidence" value="ECO:0007669"/>
    <property type="project" value="UniProtKB-KW"/>
</dbReference>
<keyword evidence="7" id="KW-0408">Iron</keyword>
<evidence type="ECO:0000256" key="5">
    <source>
        <dbReference type="ARBA" id="ARBA00022857"/>
    </source>
</evidence>
<accession>A0A3B0WZX5</accession>
<proteinExistence type="predicted"/>
<protein>
    <submittedName>
        <fullName evidence="11">Glutamate synthase [NADPH] small chain</fullName>
        <ecNumber evidence="11">1.4.1.13</ecNumber>
    </submittedName>
</protein>
<evidence type="ECO:0000256" key="4">
    <source>
        <dbReference type="ARBA" id="ARBA00022723"/>
    </source>
</evidence>
<dbReference type="Pfam" id="PF07992">
    <property type="entry name" value="Pyr_redox_2"/>
    <property type="match status" value="1"/>
</dbReference>
<evidence type="ECO:0000313" key="11">
    <source>
        <dbReference type="EMBL" id="VAW49906.1"/>
    </source>
</evidence>
<keyword evidence="2" id="KW-0004">4Fe-4S</keyword>
<keyword evidence="4" id="KW-0479">Metal-binding</keyword>
<dbReference type="InterPro" id="IPR036188">
    <property type="entry name" value="FAD/NAD-bd_sf"/>
</dbReference>
<dbReference type="Gene3D" id="3.50.50.60">
    <property type="entry name" value="FAD/NAD(P)-binding domain"/>
    <property type="match status" value="1"/>
</dbReference>
<dbReference type="InterPro" id="IPR017896">
    <property type="entry name" value="4Fe4S_Fe-S-bd"/>
</dbReference>
<dbReference type="EMBL" id="UOFB01000411">
    <property type="protein sequence ID" value="VAW49906.1"/>
    <property type="molecule type" value="Genomic_DNA"/>
</dbReference>
<dbReference type="EC" id="1.4.1.13" evidence="11"/>
<gene>
    <name evidence="11" type="ORF">MNBD_GAMMA04-1270</name>
</gene>
<keyword evidence="6 11" id="KW-0560">Oxidoreductase</keyword>
<dbReference type="PANTHER" id="PTHR42783:SF3">
    <property type="entry name" value="GLUTAMATE SYNTHASE [NADPH] SMALL CHAIN-RELATED"/>
    <property type="match status" value="1"/>
</dbReference>
<reference evidence="11" key="1">
    <citation type="submission" date="2018-06" db="EMBL/GenBank/DDBJ databases">
        <authorList>
            <person name="Zhirakovskaya E."/>
        </authorList>
    </citation>
    <scope>NUCLEOTIDE SEQUENCE</scope>
</reference>